<keyword evidence="2" id="KW-1185">Reference proteome</keyword>
<dbReference type="EMBL" id="BMNN01000001">
    <property type="protein sequence ID" value="GGI88606.1"/>
    <property type="molecule type" value="Genomic_DNA"/>
</dbReference>
<dbReference type="Proteomes" id="UP000633263">
    <property type="component" value="Unassembled WGS sequence"/>
</dbReference>
<name>A0ABQ2CJE2_9GAMM</name>
<sequence length="67" mass="7051">MFFKIEQGVGIVNQDVGIKNVEGVSGRSARFHGLYLAMAICTTAAGADLRLAVCGADSHCLTVSKDH</sequence>
<evidence type="ECO:0000313" key="1">
    <source>
        <dbReference type="EMBL" id="GGI88606.1"/>
    </source>
</evidence>
<protein>
    <submittedName>
        <fullName evidence="1">Uncharacterized protein</fullName>
    </submittedName>
</protein>
<evidence type="ECO:0000313" key="2">
    <source>
        <dbReference type="Proteomes" id="UP000633263"/>
    </source>
</evidence>
<gene>
    <name evidence="1" type="ORF">GCM10009083_01220</name>
</gene>
<proteinExistence type="predicted"/>
<accession>A0ABQ2CJE2</accession>
<comment type="caution">
    <text evidence="1">The sequence shown here is derived from an EMBL/GenBank/DDBJ whole genome shotgun (WGS) entry which is preliminary data.</text>
</comment>
<reference evidence="2" key="1">
    <citation type="journal article" date="2019" name="Int. J. Syst. Evol. Microbiol.">
        <title>The Global Catalogue of Microorganisms (GCM) 10K type strain sequencing project: providing services to taxonomists for standard genome sequencing and annotation.</title>
        <authorList>
            <consortium name="The Broad Institute Genomics Platform"/>
            <consortium name="The Broad Institute Genome Sequencing Center for Infectious Disease"/>
            <person name="Wu L."/>
            <person name="Ma J."/>
        </authorList>
    </citation>
    <scope>NUCLEOTIDE SEQUENCE [LARGE SCALE GENOMIC DNA]</scope>
    <source>
        <strain evidence="2">JCM 11590</strain>
    </source>
</reference>
<organism evidence="1 2">
    <name type="scientific">Halopseudomonas pertucinogena</name>
    <dbReference type="NCBI Taxonomy" id="86175"/>
    <lineage>
        <taxon>Bacteria</taxon>
        <taxon>Pseudomonadati</taxon>
        <taxon>Pseudomonadota</taxon>
        <taxon>Gammaproteobacteria</taxon>
        <taxon>Pseudomonadales</taxon>
        <taxon>Pseudomonadaceae</taxon>
        <taxon>Halopseudomonas</taxon>
    </lineage>
</organism>